<dbReference type="InterPro" id="IPR014710">
    <property type="entry name" value="RmlC-like_jellyroll"/>
</dbReference>
<keyword evidence="1" id="KW-0732">Signal</keyword>
<dbReference type="Proteomes" id="UP000185207">
    <property type="component" value="Unassembled WGS sequence"/>
</dbReference>
<feature type="chain" id="PRO_5012929758" evidence="1">
    <location>
        <begin position="21"/>
        <end position="205"/>
    </location>
</feature>
<protein>
    <submittedName>
        <fullName evidence="3">Cupin domain-containing protein</fullName>
    </submittedName>
</protein>
<dbReference type="SUPFAM" id="SSF51182">
    <property type="entry name" value="RmlC-like cupins"/>
    <property type="match status" value="1"/>
</dbReference>
<reference evidence="4" key="1">
    <citation type="submission" date="2016-11" db="EMBL/GenBank/DDBJ databases">
        <authorList>
            <person name="Varghese N."/>
            <person name="Submissions S."/>
        </authorList>
    </citation>
    <scope>NUCLEOTIDE SEQUENCE [LARGE SCALE GENOMIC DNA]</scope>
    <source>
        <strain evidence="4">DSM 27623</strain>
    </source>
</reference>
<dbReference type="Pfam" id="PF07883">
    <property type="entry name" value="Cupin_2"/>
    <property type="match status" value="1"/>
</dbReference>
<dbReference type="OrthoDB" id="1423961at2"/>
<name>A0A1N6G1M6_9FLAO</name>
<evidence type="ECO:0000313" key="4">
    <source>
        <dbReference type="Proteomes" id="UP000185207"/>
    </source>
</evidence>
<sequence length="205" mass="23237">MKRRNFLTASLLALPILSFAKWADFTFRYKKGKSLFVRADESRYFGKDTTSEANFGRCIISSKDTENQLYIGADVAKSNLEKGGPGLHIHHQDDEIFYVISGEFLFQINEEIFMGKKGDTVFVPRGTAHTYANPYDNNPGELLIIHQPISPSLEKFYQVFSKIGYMNDDMLRENFEPEVLAALMKNNAFVGPPIDIDAALKKLKP</sequence>
<dbReference type="InterPro" id="IPR011051">
    <property type="entry name" value="RmlC_Cupin_sf"/>
</dbReference>
<proteinExistence type="predicted"/>
<accession>A0A1N6G1M6</accession>
<evidence type="ECO:0000256" key="1">
    <source>
        <dbReference type="SAM" id="SignalP"/>
    </source>
</evidence>
<evidence type="ECO:0000259" key="2">
    <source>
        <dbReference type="Pfam" id="PF07883"/>
    </source>
</evidence>
<dbReference type="InterPro" id="IPR053146">
    <property type="entry name" value="QDO-like"/>
</dbReference>
<dbReference type="PANTHER" id="PTHR36440:SF1">
    <property type="entry name" value="PUTATIVE (AFU_ORTHOLOGUE AFUA_8G07350)-RELATED"/>
    <property type="match status" value="1"/>
</dbReference>
<keyword evidence="4" id="KW-1185">Reference proteome</keyword>
<evidence type="ECO:0000313" key="3">
    <source>
        <dbReference type="EMBL" id="SIO01413.1"/>
    </source>
</evidence>
<dbReference type="EMBL" id="FSRK01000001">
    <property type="protein sequence ID" value="SIO01413.1"/>
    <property type="molecule type" value="Genomic_DNA"/>
</dbReference>
<feature type="signal peptide" evidence="1">
    <location>
        <begin position="1"/>
        <end position="20"/>
    </location>
</feature>
<dbReference type="RefSeq" id="WP_074234458.1">
    <property type="nucleotide sequence ID" value="NZ_FSRK01000001.1"/>
</dbReference>
<dbReference type="InterPro" id="IPR013096">
    <property type="entry name" value="Cupin_2"/>
</dbReference>
<feature type="domain" description="Cupin type-2" evidence="2">
    <location>
        <begin position="84"/>
        <end position="145"/>
    </location>
</feature>
<organism evidence="3 4">
    <name type="scientific">Epilithonimonas zeae</name>
    <dbReference type="NCBI Taxonomy" id="1416779"/>
    <lineage>
        <taxon>Bacteria</taxon>
        <taxon>Pseudomonadati</taxon>
        <taxon>Bacteroidota</taxon>
        <taxon>Flavobacteriia</taxon>
        <taxon>Flavobacteriales</taxon>
        <taxon>Weeksellaceae</taxon>
        <taxon>Chryseobacterium group</taxon>
        <taxon>Epilithonimonas</taxon>
    </lineage>
</organism>
<dbReference type="AlphaFoldDB" id="A0A1N6G1M6"/>
<dbReference type="PANTHER" id="PTHR36440">
    <property type="entry name" value="PUTATIVE (AFU_ORTHOLOGUE AFUA_8G07350)-RELATED"/>
    <property type="match status" value="1"/>
</dbReference>
<dbReference type="STRING" id="1416779.SAMN05444409_1600"/>
<dbReference type="Gene3D" id="2.60.120.10">
    <property type="entry name" value="Jelly Rolls"/>
    <property type="match status" value="1"/>
</dbReference>
<gene>
    <name evidence="3" type="ORF">SAMN05444409_1600</name>
</gene>